<evidence type="ECO:0000313" key="7">
    <source>
        <dbReference type="Proteomes" id="UP000267448"/>
    </source>
</evidence>
<feature type="domain" description="BCS1 N-terminal" evidence="5">
    <location>
        <begin position="29"/>
        <end position="186"/>
    </location>
</feature>
<evidence type="ECO:0000256" key="1">
    <source>
        <dbReference type="ARBA" id="ARBA00004167"/>
    </source>
</evidence>
<evidence type="ECO:0000256" key="3">
    <source>
        <dbReference type="SAM" id="Phobius"/>
    </source>
</evidence>
<keyword evidence="3" id="KW-0472">Membrane</keyword>
<dbReference type="RefSeq" id="WP_126517904.1">
    <property type="nucleotide sequence ID" value="NZ_RXNU01000001.1"/>
</dbReference>
<dbReference type="Gene3D" id="3.40.50.300">
    <property type="entry name" value="P-loop containing nucleotide triphosphate hydrolases"/>
    <property type="match status" value="1"/>
</dbReference>
<dbReference type="SMART" id="SM01024">
    <property type="entry name" value="BCS1_N"/>
    <property type="match status" value="1"/>
</dbReference>
<keyword evidence="3" id="KW-1133">Transmembrane helix</keyword>
<evidence type="ECO:0000313" key="6">
    <source>
        <dbReference type="EMBL" id="RTR40560.1"/>
    </source>
</evidence>
<feature type="transmembrane region" description="Helical" evidence="3">
    <location>
        <begin position="20"/>
        <end position="38"/>
    </location>
</feature>
<evidence type="ECO:0000259" key="4">
    <source>
        <dbReference type="SMART" id="SM00382"/>
    </source>
</evidence>
<dbReference type="PANTHER" id="PTHR23070">
    <property type="entry name" value="BCS1 AAA-TYPE ATPASE"/>
    <property type="match status" value="1"/>
</dbReference>
<sequence>MNELLLQIKALTNGDPLLTAVIVGVLTLTLSGLVGYMLKDIPAKMLSWVSSLLFMRLTIDDSHQARTEVFNKLSFLISNTTIPLFSRSISEAVYYDYRASYDGRISVKSIGYGMHVFKYDGCFMLATRSKVDSTMPYDTITISAPWWAKDKLHSFLEDTRGDISTDPRVNIFEETEWCRYGTLKSSGFSELVLDEGFKQEFLREVDNFASRGKSVVSKLTLLLHGRTGTGKTGIARALAVEYCRDLYILNLSTVNDATVHKAIRKVPPGAMLLIEDCDCVKATVSRAAESNADNPPLTLGGVLNALDGVIPLDDCLVIMTTNHLESLDPALVRKGRVDVSIEVPLISAKQINKDYLDRFGAVINRTEPMLGCEVYELHRRASLRYSVCCKPL</sequence>
<dbReference type="Pfam" id="PF00004">
    <property type="entry name" value="AAA"/>
    <property type="match status" value="1"/>
</dbReference>
<keyword evidence="3" id="KW-0812">Transmembrane</keyword>
<dbReference type="InterPro" id="IPR027417">
    <property type="entry name" value="P-loop_NTPase"/>
</dbReference>
<dbReference type="InterPro" id="IPR003593">
    <property type="entry name" value="AAA+_ATPase"/>
</dbReference>
<dbReference type="InterPro" id="IPR050747">
    <property type="entry name" value="Mitochondrial_chaperone_BCS1"/>
</dbReference>
<dbReference type="GO" id="GO:0016887">
    <property type="term" value="F:ATP hydrolysis activity"/>
    <property type="evidence" value="ECO:0007669"/>
    <property type="project" value="InterPro"/>
</dbReference>
<dbReference type="Proteomes" id="UP000267448">
    <property type="component" value="Unassembled WGS sequence"/>
</dbReference>
<keyword evidence="7" id="KW-1185">Reference proteome</keyword>
<feature type="domain" description="AAA+ ATPase" evidence="4">
    <location>
        <begin position="217"/>
        <end position="347"/>
    </location>
</feature>
<dbReference type="EMBL" id="RXNU01000001">
    <property type="protein sequence ID" value="RTR40560.1"/>
    <property type="molecule type" value="Genomic_DNA"/>
</dbReference>
<gene>
    <name evidence="6" type="ORF">EKG38_01165</name>
</gene>
<proteinExistence type="inferred from homology"/>
<dbReference type="SUPFAM" id="SSF52540">
    <property type="entry name" value="P-loop containing nucleoside triphosphate hydrolases"/>
    <property type="match status" value="1"/>
</dbReference>
<dbReference type="InterPro" id="IPR014851">
    <property type="entry name" value="BCS1_N"/>
</dbReference>
<evidence type="ECO:0000259" key="5">
    <source>
        <dbReference type="SMART" id="SM01024"/>
    </source>
</evidence>
<dbReference type="OrthoDB" id="9802352at2"/>
<comment type="subcellular location">
    <subcellularLocation>
        <location evidence="1">Membrane</location>
        <topology evidence="1">Single-pass membrane protein</topology>
    </subcellularLocation>
</comment>
<dbReference type="GO" id="GO:0016020">
    <property type="term" value="C:membrane"/>
    <property type="evidence" value="ECO:0007669"/>
    <property type="project" value="UniProtKB-SubCell"/>
</dbReference>
<dbReference type="AlphaFoldDB" id="A0A3S0KCY2"/>
<organism evidence="6 7">
    <name type="scientific">Shewanella canadensis</name>
    <dbReference type="NCBI Taxonomy" id="271096"/>
    <lineage>
        <taxon>Bacteria</taxon>
        <taxon>Pseudomonadati</taxon>
        <taxon>Pseudomonadota</taxon>
        <taxon>Gammaproteobacteria</taxon>
        <taxon>Alteromonadales</taxon>
        <taxon>Shewanellaceae</taxon>
        <taxon>Shewanella</taxon>
    </lineage>
</organism>
<comment type="similarity">
    <text evidence="2">Belongs to the AAA ATPase family. BCS1 subfamily.</text>
</comment>
<protein>
    <submittedName>
        <fullName evidence="6">AAA family ATPase</fullName>
    </submittedName>
</protein>
<dbReference type="SMART" id="SM00382">
    <property type="entry name" value="AAA"/>
    <property type="match status" value="1"/>
</dbReference>
<evidence type="ECO:0000256" key="2">
    <source>
        <dbReference type="ARBA" id="ARBA00007448"/>
    </source>
</evidence>
<dbReference type="InterPro" id="IPR003959">
    <property type="entry name" value="ATPase_AAA_core"/>
</dbReference>
<comment type="caution">
    <text evidence="6">The sequence shown here is derived from an EMBL/GenBank/DDBJ whole genome shotgun (WGS) entry which is preliminary data.</text>
</comment>
<dbReference type="GO" id="GO:0005524">
    <property type="term" value="F:ATP binding"/>
    <property type="evidence" value="ECO:0007669"/>
    <property type="project" value="InterPro"/>
</dbReference>
<accession>A0A3S0KCY2</accession>
<name>A0A3S0KCY2_9GAMM</name>
<reference evidence="6 7" key="1">
    <citation type="submission" date="2018-12" db="EMBL/GenBank/DDBJ databases">
        <authorList>
            <person name="Yu L."/>
        </authorList>
    </citation>
    <scope>NUCLEOTIDE SEQUENCE [LARGE SCALE GENOMIC DNA]</scope>
    <source>
        <strain evidence="6 7">HAW-EB2</strain>
    </source>
</reference>